<evidence type="ECO:0000259" key="9">
    <source>
        <dbReference type="Pfam" id="PF06750"/>
    </source>
</evidence>
<accession>A0A1H0FZK9</accession>
<keyword evidence="3" id="KW-1003">Cell membrane</keyword>
<keyword evidence="11" id="KW-1185">Reference proteome</keyword>
<dbReference type="Pfam" id="PF06750">
    <property type="entry name" value="A24_N_bact"/>
    <property type="match status" value="1"/>
</dbReference>
<feature type="transmembrane region" description="Helical" evidence="7">
    <location>
        <begin position="6"/>
        <end position="24"/>
    </location>
</feature>
<dbReference type="GO" id="GO:0006465">
    <property type="term" value="P:signal peptide processing"/>
    <property type="evidence" value="ECO:0007669"/>
    <property type="project" value="TreeGrafter"/>
</dbReference>
<feature type="transmembrane region" description="Helical" evidence="7">
    <location>
        <begin position="149"/>
        <end position="167"/>
    </location>
</feature>
<organism evidence="10 11">
    <name type="scientific">Tenuibacillus multivorans</name>
    <dbReference type="NCBI Taxonomy" id="237069"/>
    <lineage>
        <taxon>Bacteria</taxon>
        <taxon>Bacillati</taxon>
        <taxon>Bacillota</taxon>
        <taxon>Bacilli</taxon>
        <taxon>Bacillales</taxon>
        <taxon>Bacillaceae</taxon>
        <taxon>Tenuibacillus</taxon>
    </lineage>
</organism>
<evidence type="ECO:0000256" key="6">
    <source>
        <dbReference type="ARBA" id="ARBA00023136"/>
    </source>
</evidence>
<evidence type="ECO:0000313" key="11">
    <source>
        <dbReference type="Proteomes" id="UP000199334"/>
    </source>
</evidence>
<sequence>MLFIYLYVTILGLMLGSFYNVVGIRVPRRESIVSPPSHCPKCEKRLRVHELIPVFSYVFQKGKCRHCQERISPLYPLFELLTAFLFGMAFYYFGFQLELIVAWALISLLVIITITDIHYQLIPNRILSYFVIILIILRLFVQTDPWYDAYLGGMVGFVLLLIIALISRGGMGGGDIKLFGVIGLVLGVKGTLMILFLASLLGAVIGFILMVFGKVKKGVPFAFGPFIALGAILTYFYQNDIIEWYTQTFFL</sequence>
<reference evidence="10 11" key="1">
    <citation type="submission" date="2016-10" db="EMBL/GenBank/DDBJ databases">
        <authorList>
            <person name="de Groot N.N."/>
        </authorList>
    </citation>
    <scope>NUCLEOTIDE SEQUENCE [LARGE SCALE GENOMIC DNA]</scope>
    <source>
        <strain evidence="10 11">CGMCC 1.3442</strain>
    </source>
</reference>
<feature type="transmembrane region" description="Helical" evidence="7">
    <location>
        <begin position="218"/>
        <end position="237"/>
    </location>
</feature>
<feature type="domain" description="Prepilin type IV endopeptidase peptidase" evidence="8">
    <location>
        <begin position="103"/>
        <end position="206"/>
    </location>
</feature>
<feature type="domain" description="Prepilin peptidase A24 N-terminal" evidence="9">
    <location>
        <begin position="10"/>
        <end position="93"/>
    </location>
</feature>
<keyword evidence="4 7" id="KW-0812">Transmembrane</keyword>
<keyword evidence="10" id="KW-0808">Transferase</keyword>
<comment type="similarity">
    <text evidence="2">Belongs to the peptidase A24 family.</text>
</comment>
<dbReference type="GO" id="GO:0004190">
    <property type="term" value="F:aspartic-type endopeptidase activity"/>
    <property type="evidence" value="ECO:0007669"/>
    <property type="project" value="InterPro"/>
</dbReference>
<feature type="transmembrane region" description="Helical" evidence="7">
    <location>
        <begin position="74"/>
        <end position="94"/>
    </location>
</feature>
<evidence type="ECO:0000256" key="2">
    <source>
        <dbReference type="ARBA" id="ARBA00005801"/>
    </source>
</evidence>
<dbReference type="AlphaFoldDB" id="A0A1H0FZK9"/>
<evidence type="ECO:0000256" key="1">
    <source>
        <dbReference type="ARBA" id="ARBA00004651"/>
    </source>
</evidence>
<dbReference type="OrthoDB" id="9789291at2"/>
<protein>
    <submittedName>
        <fullName evidence="10">Leader peptidase (Prepilin peptidase) / N-methyltransferase</fullName>
    </submittedName>
</protein>
<evidence type="ECO:0000256" key="3">
    <source>
        <dbReference type="ARBA" id="ARBA00022475"/>
    </source>
</evidence>
<evidence type="ECO:0000259" key="8">
    <source>
        <dbReference type="Pfam" id="PF01478"/>
    </source>
</evidence>
<dbReference type="Proteomes" id="UP000199334">
    <property type="component" value="Unassembled WGS sequence"/>
</dbReference>
<keyword evidence="5 7" id="KW-1133">Transmembrane helix</keyword>
<dbReference type="GO" id="GO:0005886">
    <property type="term" value="C:plasma membrane"/>
    <property type="evidence" value="ECO:0007669"/>
    <property type="project" value="UniProtKB-SubCell"/>
</dbReference>
<dbReference type="STRING" id="237069.SAMN05216498_0410"/>
<proteinExistence type="inferred from homology"/>
<dbReference type="InterPro" id="IPR000045">
    <property type="entry name" value="Prepilin_IV_endopep_pep"/>
</dbReference>
<comment type="subcellular location">
    <subcellularLocation>
        <location evidence="1">Cell membrane</location>
        <topology evidence="1">Multi-pass membrane protein</topology>
    </subcellularLocation>
</comment>
<evidence type="ECO:0000256" key="7">
    <source>
        <dbReference type="SAM" id="Phobius"/>
    </source>
</evidence>
<feature type="transmembrane region" description="Helical" evidence="7">
    <location>
        <begin position="100"/>
        <end position="119"/>
    </location>
</feature>
<name>A0A1H0FZK9_9BACI</name>
<keyword evidence="6 7" id="KW-0472">Membrane</keyword>
<evidence type="ECO:0000256" key="4">
    <source>
        <dbReference type="ARBA" id="ARBA00022692"/>
    </source>
</evidence>
<evidence type="ECO:0000313" key="10">
    <source>
        <dbReference type="EMBL" id="SDN99984.1"/>
    </source>
</evidence>
<dbReference type="GO" id="GO:0008168">
    <property type="term" value="F:methyltransferase activity"/>
    <property type="evidence" value="ECO:0007669"/>
    <property type="project" value="UniProtKB-KW"/>
</dbReference>
<keyword evidence="10" id="KW-0489">Methyltransferase</keyword>
<dbReference type="PANTHER" id="PTHR30487">
    <property type="entry name" value="TYPE 4 PREPILIN-LIKE PROTEINS LEADER PEPTIDE-PROCESSING ENZYME"/>
    <property type="match status" value="1"/>
</dbReference>
<feature type="transmembrane region" description="Helical" evidence="7">
    <location>
        <begin position="179"/>
        <end position="212"/>
    </location>
</feature>
<dbReference type="RefSeq" id="WP_093857946.1">
    <property type="nucleotide sequence ID" value="NZ_BJVZ01000020.1"/>
</dbReference>
<dbReference type="PANTHER" id="PTHR30487:SF0">
    <property type="entry name" value="PREPILIN LEADER PEPTIDASE_N-METHYLTRANSFERASE-RELATED"/>
    <property type="match status" value="1"/>
</dbReference>
<dbReference type="InterPro" id="IPR050882">
    <property type="entry name" value="Prepilin_peptidase/N-MTase"/>
</dbReference>
<feature type="transmembrane region" description="Helical" evidence="7">
    <location>
        <begin position="126"/>
        <end position="143"/>
    </location>
</feature>
<dbReference type="GO" id="GO:0032259">
    <property type="term" value="P:methylation"/>
    <property type="evidence" value="ECO:0007669"/>
    <property type="project" value="UniProtKB-KW"/>
</dbReference>
<dbReference type="InterPro" id="IPR010627">
    <property type="entry name" value="Prepilin_pept_A24_N"/>
</dbReference>
<dbReference type="EMBL" id="FNIG01000014">
    <property type="protein sequence ID" value="SDN99984.1"/>
    <property type="molecule type" value="Genomic_DNA"/>
</dbReference>
<dbReference type="Gene3D" id="1.20.120.1220">
    <property type="match status" value="1"/>
</dbReference>
<evidence type="ECO:0000256" key="5">
    <source>
        <dbReference type="ARBA" id="ARBA00022989"/>
    </source>
</evidence>
<gene>
    <name evidence="10" type="ORF">SAMN05216498_0410</name>
</gene>
<dbReference type="Pfam" id="PF01478">
    <property type="entry name" value="Peptidase_A24"/>
    <property type="match status" value="1"/>
</dbReference>